<evidence type="ECO:0000313" key="4">
    <source>
        <dbReference type="EMBL" id="CAH0379329.1"/>
    </source>
</evidence>
<evidence type="ECO:0008006" key="6">
    <source>
        <dbReference type="Google" id="ProtNLM"/>
    </source>
</evidence>
<evidence type="ECO:0000313" key="5">
    <source>
        <dbReference type="Proteomes" id="UP000789595"/>
    </source>
</evidence>
<reference evidence="4" key="1">
    <citation type="submission" date="2021-11" db="EMBL/GenBank/DDBJ databases">
        <authorList>
            <consortium name="Genoscope - CEA"/>
            <person name="William W."/>
        </authorList>
    </citation>
    <scope>NUCLEOTIDE SEQUENCE</scope>
</reference>
<accession>A0A8J2T2U4</accession>
<dbReference type="SMART" id="SM00181">
    <property type="entry name" value="EGF"/>
    <property type="match status" value="4"/>
</dbReference>
<keyword evidence="5" id="KW-1185">Reference proteome</keyword>
<dbReference type="OrthoDB" id="6130531at2759"/>
<feature type="domain" description="EGF-like" evidence="2">
    <location>
        <begin position="75"/>
        <end position="113"/>
    </location>
</feature>
<comment type="caution">
    <text evidence="4">The sequence shown here is derived from an EMBL/GenBank/DDBJ whole genome shotgun (WGS) entry which is preliminary data.</text>
</comment>
<dbReference type="InterPro" id="IPR036388">
    <property type="entry name" value="WH-like_DNA-bd_sf"/>
</dbReference>
<dbReference type="PROSITE" id="PS50026">
    <property type="entry name" value="EGF_3"/>
    <property type="match status" value="1"/>
</dbReference>
<dbReference type="InterPro" id="IPR050906">
    <property type="entry name" value="Notch_signaling"/>
</dbReference>
<dbReference type="PANTHER" id="PTHR24044:SF420">
    <property type="entry name" value="DELTA AND NOTCH-LIKE EPIDERMAL GROWTH FACTOR-RELATED RECEPTOR ISOFORM X1"/>
    <property type="match status" value="1"/>
</dbReference>
<dbReference type="PANTHER" id="PTHR24044">
    <property type="entry name" value="NOTCH LIGAND FAMILY MEMBER"/>
    <property type="match status" value="1"/>
</dbReference>
<dbReference type="Pfam" id="PF13884">
    <property type="entry name" value="Peptidase_S74"/>
    <property type="match status" value="1"/>
</dbReference>
<name>A0A8J2T2U4_9STRA</name>
<dbReference type="PROSITE" id="PS00022">
    <property type="entry name" value="EGF_1"/>
    <property type="match status" value="2"/>
</dbReference>
<gene>
    <name evidence="4" type="ORF">PECAL_6P09450</name>
</gene>
<proteinExistence type="predicted"/>
<keyword evidence="1" id="KW-0245">EGF-like domain</keyword>
<keyword evidence="1" id="KW-1015">Disulfide bond</keyword>
<feature type="domain" description="Peptidase S74" evidence="3">
    <location>
        <begin position="629"/>
        <end position="721"/>
    </location>
</feature>
<feature type="disulfide bond" evidence="1">
    <location>
        <begin position="103"/>
        <end position="112"/>
    </location>
</feature>
<dbReference type="InterPro" id="IPR030392">
    <property type="entry name" value="S74_ICA"/>
</dbReference>
<evidence type="ECO:0000259" key="3">
    <source>
        <dbReference type="PROSITE" id="PS51688"/>
    </source>
</evidence>
<comment type="caution">
    <text evidence="1">Lacks conserved residue(s) required for the propagation of feature annotation.</text>
</comment>
<dbReference type="Proteomes" id="UP000789595">
    <property type="component" value="Unassembled WGS sequence"/>
</dbReference>
<dbReference type="PROSITE" id="PS01186">
    <property type="entry name" value="EGF_2"/>
    <property type="match status" value="2"/>
</dbReference>
<dbReference type="Gene3D" id="1.10.10.10">
    <property type="entry name" value="Winged helix-like DNA-binding domain superfamily/Winged helix DNA-binding domain"/>
    <property type="match status" value="1"/>
</dbReference>
<dbReference type="Gene3D" id="2.10.25.10">
    <property type="entry name" value="Laminin"/>
    <property type="match status" value="1"/>
</dbReference>
<dbReference type="EMBL" id="CAKKNE010000006">
    <property type="protein sequence ID" value="CAH0379329.1"/>
    <property type="molecule type" value="Genomic_DNA"/>
</dbReference>
<sequence>MTWVSRSLRRLLISSSVYRASTSCPNQCSGHGECTAENVCLCDTGWAYYADCSGRLCPIATAWVDKASAPGRAHGDMECGNIGVCNRNDAFTCAQISYGSCSCPPGFTGEACQRFECPQECSNYGNCITMHHAALDYGPGQGMTQLDDVNDIKGPLYTNWEAESLMMCACDWGVFGPECEARMCPKGFDPLLRSTTTYYREINVTTNSTAVGSSINGTFVMSFNGFDFEFNANATLFGEAECEAAWESLDNVEQVVCFRGAINQAGGATYNIKFLAWPAVPMQNNIFSHEGNPPLTAFTCDASDARVWPRGGGNVAACHVEDVANTDIREYKFCSGRGTCDFSTGSCSCYANFEGVACGSSIATISEEGVDVLLLYATENSFQNTLLKLDATANPSDSFNFLEIVSGSSEVTMFTIEGDGDITVAKGDVKILTGELSLYSGLRIIDGGASITTGGLRVLSGGTTINEGGLKVIGNTLLWGNVLAHNGSYIFSSNASGHNDGSIMEVRATQDAFAGAVLEIGADRNRSDSFDLFRVTVDNGPSSREVFAITGQGRTTIKHGGLTVTGAAVVKSGGLLIEAGGITITSGGLTISSVGITSAGSITVTTGSITAPSIISTGGVSASSYTTTSDGRYKTNVTSLRNRAARLLELNGVSFQWRGDSGFDKETHFGFIAQEVELVFPEIVRESSFGIRSLQLEAIAPLLVEAFRALHRRLTILERRLR</sequence>
<dbReference type="PROSITE" id="PS51688">
    <property type="entry name" value="ICA"/>
    <property type="match status" value="1"/>
</dbReference>
<dbReference type="Gene3D" id="2.60.120.260">
    <property type="entry name" value="Galactose-binding domain-like"/>
    <property type="match status" value="1"/>
</dbReference>
<evidence type="ECO:0000256" key="1">
    <source>
        <dbReference type="PROSITE-ProRule" id="PRU00076"/>
    </source>
</evidence>
<organism evidence="4 5">
    <name type="scientific">Pelagomonas calceolata</name>
    <dbReference type="NCBI Taxonomy" id="35677"/>
    <lineage>
        <taxon>Eukaryota</taxon>
        <taxon>Sar</taxon>
        <taxon>Stramenopiles</taxon>
        <taxon>Ochrophyta</taxon>
        <taxon>Pelagophyceae</taxon>
        <taxon>Pelagomonadales</taxon>
        <taxon>Pelagomonadaceae</taxon>
        <taxon>Pelagomonas</taxon>
    </lineage>
</organism>
<protein>
    <recommendedName>
        <fullName evidence="6">EGF-like domain-containing protein</fullName>
    </recommendedName>
</protein>
<evidence type="ECO:0000259" key="2">
    <source>
        <dbReference type="PROSITE" id="PS50026"/>
    </source>
</evidence>
<dbReference type="InterPro" id="IPR000742">
    <property type="entry name" value="EGF"/>
</dbReference>
<dbReference type="AlphaFoldDB" id="A0A8J2T2U4"/>